<evidence type="ECO:0000256" key="3">
    <source>
        <dbReference type="ARBA" id="ARBA00022989"/>
    </source>
</evidence>
<evidence type="ECO:0000256" key="4">
    <source>
        <dbReference type="ARBA" id="ARBA00023136"/>
    </source>
</evidence>
<evidence type="ECO:0000313" key="7">
    <source>
        <dbReference type="EMBL" id="TCS99764.1"/>
    </source>
</evidence>
<sequence>MTPKLALEFVLLAALWGSSFLFMRHAALAFGPVATAGLRVAVASVVLAPILVASGHWPTLRRHGARILFVGLLNAGIPFGLFAYALLSISTGLTAILNATVPLFGAVVAWLWLGDRPGRWRALGLALGFAGVALLSWDKASFKPGGTGWAVLACLGATVLYAIAASYTKKYLMGIPPLATATGSQFGATLGLLLPTLWTWPAQPVSADAWWAVVAAGVLCTALAYLLYFRLIEAAGPARTLTVTFLIPVFALGYGALLLGEAITPWMVGCGVVIMVGVALASGLLDPARLALSRQRHPATRP</sequence>
<feature type="transmembrane region" description="Helical" evidence="5">
    <location>
        <begin position="149"/>
        <end position="167"/>
    </location>
</feature>
<reference evidence="7 9" key="1">
    <citation type="submission" date="2019-03" db="EMBL/GenBank/DDBJ databases">
        <title>Genomic Encyclopedia of Type Strains, Phase IV (KMG-IV): sequencing the most valuable type-strain genomes for metagenomic binning, comparative biology and taxonomic classification.</title>
        <authorList>
            <person name="Goeker M."/>
        </authorList>
    </citation>
    <scope>NUCLEOTIDE SEQUENCE [LARGE SCALE GENOMIC DNA]</scope>
    <source>
        <strain evidence="7 9">DSM 12034</strain>
    </source>
</reference>
<feature type="transmembrane region" description="Helical" evidence="5">
    <location>
        <begin position="241"/>
        <end position="260"/>
    </location>
</feature>
<feature type="transmembrane region" description="Helical" evidence="5">
    <location>
        <begin position="67"/>
        <end position="87"/>
    </location>
</feature>
<accession>A0A4R3LME7</accession>
<feature type="transmembrane region" description="Helical" evidence="5">
    <location>
        <begin position="179"/>
        <end position="198"/>
    </location>
</feature>
<dbReference type="InterPro" id="IPR000620">
    <property type="entry name" value="EamA_dom"/>
</dbReference>
<dbReference type="PANTHER" id="PTHR32322">
    <property type="entry name" value="INNER MEMBRANE TRANSPORTER"/>
    <property type="match status" value="1"/>
</dbReference>
<evidence type="ECO:0000313" key="8">
    <source>
        <dbReference type="EMBL" id="TSE23149.1"/>
    </source>
</evidence>
<dbReference type="EMBL" id="SMAH01000001">
    <property type="protein sequence ID" value="TCS99764.1"/>
    <property type="molecule type" value="Genomic_DNA"/>
</dbReference>
<evidence type="ECO:0000259" key="6">
    <source>
        <dbReference type="Pfam" id="PF00892"/>
    </source>
</evidence>
<comment type="subcellular location">
    <subcellularLocation>
        <location evidence="1">Membrane</location>
        <topology evidence="1">Multi-pass membrane protein</topology>
    </subcellularLocation>
</comment>
<feature type="transmembrane region" description="Helical" evidence="5">
    <location>
        <begin position="266"/>
        <end position="285"/>
    </location>
</feature>
<keyword evidence="10" id="KW-1185">Reference proteome</keyword>
<dbReference type="EMBL" id="VJNC01000003">
    <property type="protein sequence ID" value="TSE23149.1"/>
    <property type="molecule type" value="Genomic_DNA"/>
</dbReference>
<evidence type="ECO:0000313" key="9">
    <source>
        <dbReference type="Proteomes" id="UP000295536"/>
    </source>
</evidence>
<dbReference type="OrthoDB" id="9810556at2"/>
<name>A0A4R3LME7_9BURK</name>
<keyword evidence="2 5" id="KW-0812">Transmembrane</keyword>
<dbReference type="SUPFAM" id="SSF103481">
    <property type="entry name" value="Multidrug resistance efflux transporter EmrE"/>
    <property type="match status" value="2"/>
</dbReference>
<dbReference type="InterPro" id="IPR050638">
    <property type="entry name" value="AA-Vitamin_Transporters"/>
</dbReference>
<comment type="caution">
    <text evidence="7">The sequence shown here is derived from an EMBL/GenBank/DDBJ whole genome shotgun (WGS) entry which is preliminary data.</text>
</comment>
<feature type="domain" description="EamA" evidence="6">
    <location>
        <begin position="10"/>
        <end position="136"/>
    </location>
</feature>
<feature type="transmembrane region" description="Helical" evidence="5">
    <location>
        <begin position="39"/>
        <end position="60"/>
    </location>
</feature>
<feature type="transmembrane region" description="Helical" evidence="5">
    <location>
        <begin position="210"/>
        <end position="229"/>
    </location>
</feature>
<reference evidence="8 10" key="2">
    <citation type="submission" date="2019-07" db="EMBL/GenBank/DDBJ databases">
        <title>Tepidimonas ignava SPS-1037 draft genome.</title>
        <authorList>
            <person name="Da Costa M.S."/>
            <person name="Froufe H.J.C."/>
            <person name="Egas C."/>
            <person name="Albuquerque L."/>
        </authorList>
    </citation>
    <scope>NUCLEOTIDE SEQUENCE [LARGE SCALE GENOMIC DNA]</scope>
    <source>
        <strain evidence="8 10">SPS-1037</strain>
    </source>
</reference>
<keyword evidence="3 5" id="KW-1133">Transmembrane helix</keyword>
<feature type="domain" description="EamA" evidence="6">
    <location>
        <begin position="149"/>
        <end position="282"/>
    </location>
</feature>
<evidence type="ECO:0000256" key="2">
    <source>
        <dbReference type="ARBA" id="ARBA00022692"/>
    </source>
</evidence>
<feature type="transmembrane region" description="Helical" evidence="5">
    <location>
        <begin position="93"/>
        <end position="113"/>
    </location>
</feature>
<proteinExistence type="predicted"/>
<evidence type="ECO:0000256" key="1">
    <source>
        <dbReference type="ARBA" id="ARBA00004141"/>
    </source>
</evidence>
<dbReference type="RefSeq" id="WP_132961241.1">
    <property type="nucleotide sequence ID" value="NZ_DAIPFN010000012.1"/>
</dbReference>
<evidence type="ECO:0000313" key="10">
    <source>
        <dbReference type="Proteomes" id="UP000315577"/>
    </source>
</evidence>
<dbReference type="GO" id="GO:0016020">
    <property type="term" value="C:membrane"/>
    <property type="evidence" value="ECO:0007669"/>
    <property type="project" value="UniProtKB-SubCell"/>
</dbReference>
<dbReference type="Pfam" id="PF00892">
    <property type="entry name" value="EamA"/>
    <property type="match status" value="2"/>
</dbReference>
<protein>
    <submittedName>
        <fullName evidence="8">2A78: carboxylate/amino acid/amine transporter</fullName>
    </submittedName>
    <submittedName>
        <fullName evidence="7">EamA-like transporter family protein</fullName>
    </submittedName>
</protein>
<dbReference type="AlphaFoldDB" id="A0A4R3LME7"/>
<keyword evidence="4 5" id="KW-0472">Membrane</keyword>
<dbReference type="PANTHER" id="PTHR32322:SF9">
    <property type="entry name" value="AMINO-ACID METABOLITE EFFLUX PUMP-RELATED"/>
    <property type="match status" value="1"/>
</dbReference>
<gene>
    <name evidence="7" type="ORF">EDC36_10131</name>
    <name evidence="8" type="ORF">Tigna_00523</name>
</gene>
<dbReference type="Proteomes" id="UP000315577">
    <property type="component" value="Unassembled WGS sequence"/>
</dbReference>
<organism evidence="7 9">
    <name type="scientific">Tepidimonas ignava</name>
    <dbReference type="NCBI Taxonomy" id="114249"/>
    <lineage>
        <taxon>Bacteria</taxon>
        <taxon>Pseudomonadati</taxon>
        <taxon>Pseudomonadota</taxon>
        <taxon>Betaproteobacteria</taxon>
        <taxon>Burkholderiales</taxon>
        <taxon>Tepidimonas</taxon>
    </lineage>
</organism>
<evidence type="ECO:0000256" key="5">
    <source>
        <dbReference type="SAM" id="Phobius"/>
    </source>
</evidence>
<dbReference type="InterPro" id="IPR037185">
    <property type="entry name" value="EmrE-like"/>
</dbReference>
<feature type="transmembrane region" description="Helical" evidence="5">
    <location>
        <begin position="120"/>
        <end position="137"/>
    </location>
</feature>
<dbReference type="Proteomes" id="UP000295536">
    <property type="component" value="Unassembled WGS sequence"/>
</dbReference>